<dbReference type="InterPro" id="IPR032716">
    <property type="entry name" value="ACC_epsilon"/>
</dbReference>
<dbReference type="Pfam" id="PF13822">
    <property type="entry name" value="ACC_epsilon"/>
    <property type="match status" value="1"/>
</dbReference>
<proteinExistence type="predicted"/>
<dbReference type="RefSeq" id="WP_350724006.1">
    <property type="nucleotide sequence ID" value="NZ_JBEPCO010000049.1"/>
</dbReference>
<name>A0ABV1VK20_9ACTN</name>
<organism evidence="1 2">
    <name type="scientific">Streptomyces flaveolus</name>
    <dbReference type="NCBI Taxonomy" id="67297"/>
    <lineage>
        <taxon>Bacteria</taxon>
        <taxon>Bacillati</taxon>
        <taxon>Actinomycetota</taxon>
        <taxon>Actinomycetes</taxon>
        <taxon>Kitasatosporales</taxon>
        <taxon>Streptomycetaceae</taxon>
        <taxon>Streptomyces</taxon>
    </lineage>
</organism>
<dbReference type="Proteomes" id="UP001490330">
    <property type="component" value="Unassembled WGS sequence"/>
</dbReference>
<reference evidence="1 2" key="1">
    <citation type="submission" date="2024-06" db="EMBL/GenBank/DDBJ databases">
        <title>The Natural Products Discovery Center: Release of the First 8490 Sequenced Strains for Exploring Actinobacteria Biosynthetic Diversity.</title>
        <authorList>
            <person name="Kalkreuter E."/>
            <person name="Kautsar S.A."/>
            <person name="Yang D."/>
            <person name="Bader C.D."/>
            <person name="Teijaro C.N."/>
            <person name="Fluegel L."/>
            <person name="Davis C.M."/>
            <person name="Simpson J.R."/>
            <person name="Lauterbach L."/>
            <person name="Steele A.D."/>
            <person name="Gui C."/>
            <person name="Meng S."/>
            <person name="Li G."/>
            <person name="Viehrig K."/>
            <person name="Ye F."/>
            <person name="Su P."/>
            <person name="Kiefer A.F."/>
            <person name="Nichols A."/>
            <person name="Cepeda A.J."/>
            <person name="Yan W."/>
            <person name="Fan B."/>
            <person name="Jiang Y."/>
            <person name="Adhikari A."/>
            <person name="Zheng C.-J."/>
            <person name="Schuster L."/>
            <person name="Cowan T.M."/>
            <person name="Smanski M.J."/>
            <person name="Chevrette M.G."/>
            <person name="De Carvalho L.P.S."/>
            <person name="Shen B."/>
        </authorList>
    </citation>
    <scope>NUCLEOTIDE SEQUENCE [LARGE SCALE GENOMIC DNA]</scope>
    <source>
        <strain evidence="1 2">NPDC000632</strain>
    </source>
</reference>
<evidence type="ECO:0000313" key="2">
    <source>
        <dbReference type="Proteomes" id="UP001490330"/>
    </source>
</evidence>
<dbReference type="EMBL" id="JBEPCV010000026">
    <property type="protein sequence ID" value="MER6906850.1"/>
    <property type="molecule type" value="Genomic_DNA"/>
</dbReference>
<evidence type="ECO:0000313" key="1">
    <source>
        <dbReference type="EMBL" id="MER6906850.1"/>
    </source>
</evidence>
<protein>
    <submittedName>
        <fullName evidence="1">Acyl-CoA carboxylase subunit epsilon</fullName>
    </submittedName>
</protein>
<comment type="caution">
    <text evidence="1">The sequence shown here is derived from an EMBL/GenBank/DDBJ whole genome shotgun (WGS) entry which is preliminary data.</text>
</comment>
<sequence>MTTPDIRVEKGTAGPEEVAAITALLVARAAARPVEIAPAHGGGRVRAGWRRLEREPGFRAPHSWR</sequence>
<accession>A0ABV1VK20</accession>
<gene>
    <name evidence="1" type="ORF">ABT322_24580</name>
</gene>
<keyword evidence="2" id="KW-1185">Reference proteome</keyword>